<dbReference type="InterPro" id="IPR022604">
    <property type="entry name" value="DUF2955"/>
</dbReference>
<protein>
    <recommendedName>
        <fullName evidence="4">DUF2955 domain-containing protein</fullName>
    </recommendedName>
</protein>
<name>A0ABQ6GXE3_9GAMM</name>
<feature type="transmembrane region" description="Helical" evidence="1">
    <location>
        <begin position="111"/>
        <end position="130"/>
    </location>
</feature>
<keyword evidence="1" id="KW-1133">Transmembrane helix</keyword>
<keyword evidence="3" id="KW-1185">Reference proteome</keyword>
<dbReference type="RefSeq" id="WP_284205933.1">
    <property type="nucleotide sequence ID" value="NZ_BSSU01000001.1"/>
</dbReference>
<evidence type="ECO:0000313" key="2">
    <source>
        <dbReference type="EMBL" id="GLX80618.1"/>
    </source>
</evidence>
<gene>
    <name evidence="2" type="ORF">theurythT_00700</name>
</gene>
<keyword evidence="1" id="KW-0812">Transmembrane</keyword>
<feature type="transmembrane region" description="Helical" evidence="1">
    <location>
        <begin position="281"/>
        <end position="299"/>
    </location>
</feature>
<feature type="transmembrane region" description="Helical" evidence="1">
    <location>
        <begin position="136"/>
        <end position="159"/>
    </location>
</feature>
<comment type="caution">
    <text evidence="2">The sequence shown here is derived from an EMBL/GenBank/DDBJ whole genome shotgun (WGS) entry which is preliminary data.</text>
</comment>
<sequence length="345" mass="37477">MFISLQNASYQTIRQYRLIFGIALSVAIAFAFNWPLAYFMPFLVCKFLCGEKATLPASALVMVLGLVLVSFAIGIQVSKILLPYPIAFFIFSGLAIYWLAYWSNRGGNEIVVTLLFVCLAVVPMLAQVHAEAVTQFTLGFAYSCLNAIIVTLLTFKLFPLPVSTEKQKETIVCDKSEAQLLALLTTLIAMPAFVFFFLLDMTGGLLILTFIMILAQKPATILGAKGSVALLVGNILGGCISLLMFAVLVAVPDYSFIVILYALLAAAFSLVIFSSRKIAPLFTLAMTTVIVIIGGSTMGDGGASSTFYARLIQIGLACLYVLAMSTVIAVFMKYDAKTLKEKYLR</sequence>
<feature type="transmembrane region" description="Helical" evidence="1">
    <location>
        <begin position="231"/>
        <end position="250"/>
    </location>
</feature>
<accession>A0ABQ6GXE3</accession>
<evidence type="ECO:0008006" key="4">
    <source>
        <dbReference type="Google" id="ProtNLM"/>
    </source>
</evidence>
<feature type="transmembrane region" description="Helical" evidence="1">
    <location>
        <begin position="81"/>
        <end position="99"/>
    </location>
</feature>
<proteinExistence type="predicted"/>
<feature type="transmembrane region" description="Helical" evidence="1">
    <location>
        <begin position="18"/>
        <end position="43"/>
    </location>
</feature>
<evidence type="ECO:0000313" key="3">
    <source>
        <dbReference type="Proteomes" id="UP001157133"/>
    </source>
</evidence>
<feature type="transmembrane region" description="Helical" evidence="1">
    <location>
        <begin position="55"/>
        <end position="75"/>
    </location>
</feature>
<organism evidence="2 3">
    <name type="scientific">Thalassotalea eurytherma</name>
    <dbReference type="NCBI Taxonomy" id="1144278"/>
    <lineage>
        <taxon>Bacteria</taxon>
        <taxon>Pseudomonadati</taxon>
        <taxon>Pseudomonadota</taxon>
        <taxon>Gammaproteobacteria</taxon>
        <taxon>Alteromonadales</taxon>
        <taxon>Colwelliaceae</taxon>
        <taxon>Thalassotalea</taxon>
    </lineage>
</organism>
<dbReference type="Pfam" id="PF11168">
    <property type="entry name" value="DUF2955"/>
    <property type="match status" value="1"/>
</dbReference>
<dbReference type="Proteomes" id="UP001157133">
    <property type="component" value="Unassembled WGS sequence"/>
</dbReference>
<dbReference type="EMBL" id="BSSU01000001">
    <property type="protein sequence ID" value="GLX80618.1"/>
    <property type="molecule type" value="Genomic_DNA"/>
</dbReference>
<evidence type="ECO:0000256" key="1">
    <source>
        <dbReference type="SAM" id="Phobius"/>
    </source>
</evidence>
<reference evidence="2 3" key="1">
    <citation type="submission" date="2023-03" db="EMBL/GenBank/DDBJ databases">
        <title>Draft genome sequence of Thalassotalea eurytherma JCM 18482T.</title>
        <authorList>
            <person name="Sawabe T."/>
        </authorList>
    </citation>
    <scope>NUCLEOTIDE SEQUENCE [LARGE SCALE GENOMIC DNA]</scope>
    <source>
        <strain evidence="2 3">JCM 18482</strain>
    </source>
</reference>
<feature type="transmembrane region" description="Helical" evidence="1">
    <location>
        <begin position="256"/>
        <end position="274"/>
    </location>
</feature>
<feature type="transmembrane region" description="Helical" evidence="1">
    <location>
        <begin position="311"/>
        <end position="332"/>
    </location>
</feature>
<keyword evidence="1" id="KW-0472">Membrane</keyword>